<evidence type="ECO:0000256" key="11">
    <source>
        <dbReference type="ARBA" id="ARBA00022989"/>
    </source>
</evidence>
<evidence type="ECO:0000256" key="12">
    <source>
        <dbReference type="ARBA" id="ARBA00023012"/>
    </source>
</evidence>
<keyword evidence="10" id="KW-0067">ATP-binding</keyword>
<dbReference type="Pfam" id="PF00989">
    <property type="entry name" value="PAS"/>
    <property type="match status" value="1"/>
</dbReference>
<dbReference type="PRINTS" id="PR00344">
    <property type="entry name" value="BCTRLSENSOR"/>
</dbReference>
<comment type="catalytic activity">
    <reaction evidence="1">
        <text>ATP + protein L-histidine = ADP + protein N-phospho-L-histidine.</text>
        <dbReference type="EC" id="2.7.13.3"/>
    </reaction>
</comment>
<dbReference type="InterPro" id="IPR013767">
    <property type="entry name" value="PAS_fold"/>
</dbReference>
<gene>
    <name evidence="17" type="ORF">HMPREF3213_03768</name>
</gene>
<dbReference type="InterPro" id="IPR035965">
    <property type="entry name" value="PAS-like_dom_sf"/>
</dbReference>
<dbReference type="Pfam" id="PF14689">
    <property type="entry name" value="SPOB_a"/>
    <property type="match status" value="1"/>
</dbReference>
<evidence type="ECO:0000256" key="13">
    <source>
        <dbReference type="ARBA" id="ARBA00023136"/>
    </source>
</evidence>
<dbReference type="InterPro" id="IPR029151">
    <property type="entry name" value="Sensor-like_sf"/>
</dbReference>
<dbReference type="SMART" id="SM00387">
    <property type="entry name" value="HATPase_c"/>
    <property type="match status" value="1"/>
</dbReference>
<dbReference type="EMBL" id="LRPN01000197">
    <property type="protein sequence ID" value="KWZ76518.1"/>
    <property type="molecule type" value="Genomic_DNA"/>
</dbReference>
<comment type="caution">
    <text evidence="17">The sequence shown here is derived from an EMBL/GenBank/DDBJ whole genome shotgun (WGS) entry which is preliminary data.</text>
</comment>
<evidence type="ECO:0000256" key="4">
    <source>
        <dbReference type="ARBA" id="ARBA00022475"/>
    </source>
</evidence>
<dbReference type="CDD" id="cd16915">
    <property type="entry name" value="HATPase_DpiB-CitA-like"/>
    <property type="match status" value="1"/>
</dbReference>
<dbReference type="CDD" id="cd18773">
    <property type="entry name" value="PDC1_HK_sensor"/>
    <property type="match status" value="1"/>
</dbReference>
<keyword evidence="9" id="KW-0418">Kinase</keyword>
<dbReference type="EC" id="2.7.13.3" evidence="3"/>
<evidence type="ECO:0000256" key="7">
    <source>
        <dbReference type="ARBA" id="ARBA00022692"/>
    </source>
</evidence>
<keyword evidence="8" id="KW-0547">Nucleotide-binding</keyword>
<dbReference type="PROSITE" id="PS50109">
    <property type="entry name" value="HIS_KIN"/>
    <property type="match status" value="1"/>
</dbReference>
<keyword evidence="4" id="KW-1003">Cell membrane</keyword>
<evidence type="ECO:0000313" key="18">
    <source>
        <dbReference type="Proteomes" id="UP000070376"/>
    </source>
</evidence>
<feature type="domain" description="PAC" evidence="16">
    <location>
        <begin position="275"/>
        <end position="336"/>
    </location>
</feature>
<sequence length="544" mass="60262">MKINPFWRGMGMRKRKVSLQTKILGLVLLLSFLIIGTISGYFMVLEQRRIEQQEGRLALNIAKTVAAMPAVVNAFQSKDPSKTIQPLAEKIRKETGAEFIVVGNREGIRYSHPLPDRIGKKMVGGDNERAILKGESYISSAKGSLGPSLRGKTPVRDRNGNIIGIVSVGFMLSDVNRQTNMHMMKVAGVALLAFFGAIIGSVLLARDIRKDTMGLEPFEIASLYKEKRAILHAVKEGIIAVDREGFVTTMNQPAKKMLHIDGSVRRTKIDKLIPASIFYAVLKSGKPQKDREMVWKDRTLIVNSTPILNERGKVQGAVASFRDRSEIERMANTLSEVRQYSEDLRAQSHEYANKLHVLSGLLQLGAYEDAIEFIREETASLKNQHARVFEKIKDMKVQAVLLGKLGKASEKKIHFDIDPNSSLERLPKQIDVMRLIVMLGNLLDNAFEAAGKTDHPAVLFFATDMGDDIVFEISDNGPGMEEAVLGHIFERGFTTKAKEANRGFGLSNAAHAVSELGGFIEVHSHPGEGTVFTVYLPKREGVNS</sequence>
<dbReference type="Gene3D" id="3.30.565.10">
    <property type="entry name" value="Histidine kinase-like ATPase, C-terminal domain"/>
    <property type="match status" value="1"/>
</dbReference>
<dbReference type="InterPro" id="IPR005467">
    <property type="entry name" value="His_kinase_dom"/>
</dbReference>
<dbReference type="PANTHER" id="PTHR43547:SF3">
    <property type="entry name" value="SENSOR PROTEIN CITS"/>
    <property type="match status" value="1"/>
</dbReference>
<feature type="transmembrane region" description="Helical" evidence="14">
    <location>
        <begin position="186"/>
        <end position="205"/>
    </location>
</feature>
<dbReference type="FunFam" id="1.10.287.130:FF:000011">
    <property type="entry name" value="Sensor histidine kinase DcuS"/>
    <property type="match status" value="1"/>
</dbReference>
<dbReference type="SUPFAM" id="SSF103190">
    <property type="entry name" value="Sensory domain-like"/>
    <property type="match status" value="1"/>
</dbReference>
<protein>
    <recommendedName>
        <fullName evidence="3">histidine kinase</fullName>
        <ecNumber evidence="3">2.7.13.3</ecNumber>
    </recommendedName>
</protein>
<keyword evidence="12" id="KW-0902">Two-component regulatory system</keyword>
<dbReference type="SUPFAM" id="SSF55874">
    <property type="entry name" value="ATPase domain of HSP90 chaperone/DNA topoisomerase II/histidine kinase"/>
    <property type="match status" value="1"/>
</dbReference>
<reference evidence="18" key="1">
    <citation type="submission" date="2016-01" db="EMBL/GenBank/DDBJ databases">
        <authorList>
            <person name="Mitreva M."/>
            <person name="Pepin K.H."/>
            <person name="Mihindukulasuriya K.A."/>
            <person name="Fulton R."/>
            <person name="Fronick C."/>
            <person name="O'Laughlin M."/>
            <person name="Miner T."/>
            <person name="Herter B."/>
            <person name="Rosa B.A."/>
            <person name="Cordes M."/>
            <person name="Tomlinson C."/>
            <person name="Wollam A."/>
            <person name="Palsikar V.B."/>
            <person name="Mardis E.R."/>
            <person name="Wilson R.K."/>
        </authorList>
    </citation>
    <scope>NUCLEOTIDE SEQUENCE [LARGE SCALE GENOMIC DNA]</scope>
    <source>
        <strain evidence="18">GED7749B</strain>
    </source>
</reference>
<dbReference type="GO" id="GO:0006355">
    <property type="term" value="P:regulation of DNA-templated transcription"/>
    <property type="evidence" value="ECO:0007669"/>
    <property type="project" value="InterPro"/>
</dbReference>
<keyword evidence="11 14" id="KW-1133">Transmembrane helix</keyword>
<feature type="domain" description="Histidine kinase" evidence="15">
    <location>
        <begin position="346"/>
        <end position="540"/>
    </location>
</feature>
<dbReference type="Gene3D" id="1.10.287.130">
    <property type="match status" value="1"/>
</dbReference>
<dbReference type="InterPro" id="IPR039506">
    <property type="entry name" value="SPOB_a"/>
</dbReference>
<dbReference type="AlphaFoldDB" id="A0A133KAC6"/>
<dbReference type="FunFam" id="3.30.450.20:FF:000018">
    <property type="entry name" value="Sensor histidine kinase DcuS"/>
    <property type="match status" value="1"/>
</dbReference>
<keyword evidence="7 14" id="KW-0812">Transmembrane</keyword>
<dbReference type="PROSITE" id="PS50113">
    <property type="entry name" value="PAC"/>
    <property type="match status" value="1"/>
</dbReference>
<dbReference type="InterPro" id="IPR004358">
    <property type="entry name" value="Sig_transdc_His_kin-like_C"/>
</dbReference>
<dbReference type="InterPro" id="IPR016120">
    <property type="entry name" value="Sig_transdc_His_kin_SpoOB"/>
</dbReference>
<dbReference type="Proteomes" id="UP000070376">
    <property type="component" value="Unassembled WGS sequence"/>
</dbReference>
<evidence type="ECO:0000256" key="5">
    <source>
        <dbReference type="ARBA" id="ARBA00022553"/>
    </source>
</evidence>
<evidence type="ECO:0000256" key="1">
    <source>
        <dbReference type="ARBA" id="ARBA00000085"/>
    </source>
</evidence>
<accession>A0A133KAC6</accession>
<evidence type="ECO:0000256" key="10">
    <source>
        <dbReference type="ARBA" id="ARBA00022840"/>
    </source>
</evidence>
<keyword evidence="5" id="KW-0597">Phosphoprotein</keyword>
<dbReference type="PATRIC" id="fig|1398.22.peg.3770"/>
<dbReference type="SUPFAM" id="SSF55785">
    <property type="entry name" value="PYP-like sensor domain (PAS domain)"/>
    <property type="match status" value="1"/>
</dbReference>
<dbReference type="GO" id="GO:0000155">
    <property type="term" value="F:phosphorelay sensor kinase activity"/>
    <property type="evidence" value="ECO:0007669"/>
    <property type="project" value="InterPro"/>
</dbReference>
<dbReference type="InterPro" id="IPR036890">
    <property type="entry name" value="HATPase_C_sf"/>
</dbReference>
<dbReference type="Gene3D" id="3.30.450.20">
    <property type="entry name" value="PAS domain"/>
    <property type="match status" value="2"/>
</dbReference>
<evidence type="ECO:0000256" key="14">
    <source>
        <dbReference type="SAM" id="Phobius"/>
    </source>
</evidence>
<dbReference type="InterPro" id="IPR003594">
    <property type="entry name" value="HATPase_dom"/>
</dbReference>
<dbReference type="SUPFAM" id="SSF55890">
    <property type="entry name" value="Sporulation response regulatory protein Spo0B"/>
    <property type="match status" value="1"/>
</dbReference>
<keyword evidence="6" id="KW-0808">Transferase</keyword>
<evidence type="ECO:0000256" key="6">
    <source>
        <dbReference type="ARBA" id="ARBA00022679"/>
    </source>
</evidence>
<dbReference type="PANTHER" id="PTHR43547">
    <property type="entry name" value="TWO-COMPONENT HISTIDINE KINASE"/>
    <property type="match status" value="1"/>
</dbReference>
<dbReference type="Pfam" id="PF17203">
    <property type="entry name" value="sCache_3_2"/>
    <property type="match status" value="1"/>
</dbReference>
<evidence type="ECO:0000259" key="15">
    <source>
        <dbReference type="PROSITE" id="PS50109"/>
    </source>
</evidence>
<dbReference type="InterPro" id="IPR000700">
    <property type="entry name" value="PAS-assoc_C"/>
</dbReference>
<dbReference type="GO" id="GO:0005886">
    <property type="term" value="C:plasma membrane"/>
    <property type="evidence" value="ECO:0007669"/>
    <property type="project" value="UniProtKB-SubCell"/>
</dbReference>
<evidence type="ECO:0000259" key="16">
    <source>
        <dbReference type="PROSITE" id="PS50113"/>
    </source>
</evidence>
<organism evidence="17 18">
    <name type="scientific">Heyndrickxia coagulans</name>
    <name type="common">Weizmannia coagulans</name>
    <dbReference type="NCBI Taxonomy" id="1398"/>
    <lineage>
        <taxon>Bacteria</taxon>
        <taxon>Bacillati</taxon>
        <taxon>Bacillota</taxon>
        <taxon>Bacilli</taxon>
        <taxon>Bacillales</taxon>
        <taxon>Bacillaceae</taxon>
        <taxon>Heyndrickxia</taxon>
    </lineage>
</organism>
<comment type="subcellular location">
    <subcellularLocation>
        <location evidence="2">Cell membrane</location>
        <topology evidence="2">Multi-pass membrane protein</topology>
    </subcellularLocation>
</comment>
<evidence type="ECO:0000256" key="8">
    <source>
        <dbReference type="ARBA" id="ARBA00022741"/>
    </source>
</evidence>
<proteinExistence type="predicted"/>
<name>A0A133KAC6_HEYCO</name>
<evidence type="ECO:0000256" key="9">
    <source>
        <dbReference type="ARBA" id="ARBA00022777"/>
    </source>
</evidence>
<keyword evidence="13 14" id="KW-0472">Membrane</keyword>
<dbReference type="Pfam" id="PF02518">
    <property type="entry name" value="HATPase_c"/>
    <property type="match status" value="1"/>
</dbReference>
<dbReference type="GO" id="GO:0005524">
    <property type="term" value="F:ATP binding"/>
    <property type="evidence" value="ECO:0007669"/>
    <property type="project" value="UniProtKB-KW"/>
</dbReference>
<dbReference type="InterPro" id="IPR033463">
    <property type="entry name" value="sCache_3"/>
</dbReference>
<evidence type="ECO:0000256" key="3">
    <source>
        <dbReference type="ARBA" id="ARBA00012438"/>
    </source>
</evidence>
<evidence type="ECO:0000313" key="17">
    <source>
        <dbReference type="EMBL" id="KWZ76518.1"/>
    </source>
</evidence>
<evidence type="ECO:0000256" key="2">
    <source>
        <dbReference type="ARBA" id="ARBA00004651"/>
    </source>
</evidence>